<organism evidence="1 2">
    <name type="scientific">Cetraspora pellucida</name>
    <dbReference type="NCBI Taxonomy" id="1433469"/>
    <lineage>
        <taxon>Eukaryota</taxon>
        <taxon>Fungi</taxon>
        <taxon>Fungi incertae sedis</taxon>
        <taxon>Mucoromycota</taxon>
        <taxon>Glomeromycotina</taxon>
        <taxon>Glomeromycetes</taxon>
        <taxon>Diversisporales</taxon>
        <taxon>Gigasporaceae</taxon>
        <taxon>Cetraspora</taxon>
    </lineage>
</organism>
<protein>
    <submittedName>
        <fullName evidence="1">2430_t:CDS:1</fullName>
    </submittedName>
</protein>
<feature type="non-terminal residue" evidence="1">
    <location>
        <position position="1"/>
    </location>
</feature>
<reference evidence="1" key="1">
    <citation type="submission" date="2021-06" db="EMBL/GenBank/DDBJ databases">
        <authorList>
            <person name="Kallberg Y."/>
            <person name="Tangrot J."/>
            <person name="Rosling A."/>
        </authorList>
    </citation>
    <scope>NUCLEOTIDE SEQUENCE</scope>
    <source>
        <strain evidence="1">28 12/20/2015</strain>
    </source>
</reference>
<gene>
    <name evidence="1" type="ORF">SPELUC_LOCUS4112</name>
</gene>
<evidence type="ECO:0000313" key="1">
    <source>
        <dbReference type="EMBL" id="CAG8525126.1"/>
    </source>
</evidence>
<keyword evidence="2" id="KW-1185">Reference proteome</keyword>
<comment type="caution">
    <text evidence="1">The sequence shown here is derived from an EMBL/GenBank/DDBJ whole genome shotgun (WGS) entry which is preliminary data.</text>
</comment>
<accession>A0ACA9LHY3</accession>
<sequence length="91" mass="10644">EFKRSQIGQVLTPRLRHLEENAKYYRRSDVFRPYYKISDHSSSIIAIIVYANINRTAQRQDKRQTAGNQALHLINTIVTKQVMNGKEGNKR</sequence>
<dbReference type="EMBL" id="CAJVPW010003504">
    <property type="protein sequence ID" value="CAG8525126.1"/>
    <property type="molecule type" value="Genomic_DNA"/>
</dbReference>
<proteinExistence type="predicted"/>
<name>A0ACA9LHY3_9GLOM</name>
<dbReference type="Proteomes" id="UP000789366">
    <property type="component" value="Unassembled WGS sequence"/>
</dbReference>
<evidence type="ECO:0000313" key="2">
    <source>
        <dbReference type="Proteomes" id="UP000789366"/>
    </source>
</evidence>